<dbReference type="EMBL" id="JRYO01000059">
    <property type="protein sequence ID" value="KHE93348.1"/>
    <property type="molecule type" value="Genomic_DNA"/>
</dbReference>
<protein>
    <submittedName>
        <fullName evidence="3">Putative heptosyltransferase</fullName>
    </submittedName>
</protein>
<proteinExistence type="predicted"/>
<dbReference type="GO" id="GO:0005829">
    <property type="term" value="C:cytosol"/>
    <property type="evidence" value="ECO:0007669"/>
    <property type="project" value="TreeGrafter"/>
</dbReference>
<dbReference type="SUPFAM" id="SSF53756">
    <property type="entry name" value="UDP-Glycosyltransferase/glycogen phosphorylase"/>
    <property type="match status" value="1"/>
</dbReference>
<reference evidence="3 4" key="1">
    <citation type="submission" date="2014-10" db="EMBL/GenBank/DDBJ databases">
        <title>Draft genome of anammox bacterium scalindua brodae, obtained using differential coverage binning of sequence data from two enrichment reactors.</title>
        <authorList>
            <person name="Speth D.R."/>
            <person name="Russ L."/>
            <person name="Kartal B."/>
            <person name="Op den Camp H.J."/>
            <person name="Dutilh B.E."/>
            <person name="Jetten M.S."/>
        </authorList>
    </citation>
    <scope>NUCLEOTIDE SEQUENCE [LARGE SCALE GENOMIC DNA]</scope>
    <source>
        <strain evidence="3">RU1</strain>
    </source>
</reference>
<dbReference type="GO" id="GO:0008713">
    <property type="term" value="F:ADP-heptose-lipopolysaccharide heptosyltransferase activity"/>
    <property type="evidence" value="ECO:0007669"/>
    <property type="project" value="TreeGrafter"/>
</dbReference>
<dbReference type="Pfam" id="PF01075">
    <property type="entry name" value="Glyco_transf_9"/>
    <property type="match status" value="1"/>
</dbReference>
<dbReference type="GO" id="GO:0009244">
    <property type="term" value="P:lipopolysaccharide core region biosynthetic process"/>
    <property type="evidence" value="ECO:0007669"/>
    <property type="project" value="TreeGrafter"/>
</dbReference>
<evidence type="ECO:0000313" key="4">
    <source>
        <dbReference type="Proteomes" id="UP000030652"/>
    </source>
</evidence>
<organism evidence="3 4">
    <name type="scientific">Candidatus Scalindua brodae</name>
    <dbReference type="NCBI Taxonomy" id="237368"/>
    <lineage>
        <taxon>Bacteria</taxon>
        <taxon>Pseudomonadati</taxon>
        <taxon>Planctomycetota</taxon>
        <taxon>Candidatus Brocadiia</taxon>
        <taxon>Candidatus Brocadiales</taxon>
        <taxon>Candidatus Scalinduaceae</taxon>
        <taxon>Candidatus Scalindua</taxon>
    </lineage>
</organism>
<dbReference type="InterPro" id="IPR002201">
    <property type="entry name" value="Glyco_trans_9"/>
</dbReference>
<comment type="caution">
    <text evidence="3">The sequence shown here is derived from an EMBL/GenBank/DDBJ whole genome shotgun (WGS) entry which is preliminary data.</text>
</comment>
<keyword evidence="1" id="KW-0328">Glycosyltransferase</keyword>
<dbReference type="AlphaFoldDB" id="A0A0B0EQE2"/>
<evidence type="ECO:0000256" key="1">
    <source>
        <dbReference type="ARBA" id="ARBA00022676"/>
    </source>
</evidence>
<sequence length="355" mass="40153">MEAGGIGDIIMSTPALRALRERFSDSNIVLLTVPRTAEAINIKQYADRIQYFKHEAFSKGPSKSLYKQIFSNIQLLLALRKERFDMMIDLEAIESWKASLRRYILYKSIGAKNNVGRNSDGKGFFLDVKVNDDLFGKVHEVDRKLSIAKALGAETNNTKQEFTIAVEDNEFINNWLRDAGIDDSRTIVAIQPGAFVPSRQWKGMGFVEIGRRLFQKHNAQIIITGGNNDNVAYEVNDELKDIKPILAIGHSLRRFGALLQRVHLFISNDTGPFHIADAINRPYVVLFGPENPYRYGPYDTKSRSRIVSGMKVSCSPCLKHTCRTHECMESITTDMVWEGVESLLHGIIKEKQSLN</sequence>
<dbReference type="CDD" id="cd03789">
    <property type="entry name" value="GT9_LPS_heptosyltransferase"/>
    <property type="match status" value="1"/>
</dbReference>
<dbReference type="Gene3D" id="3.40.50.2000">
    <property type="entry name" value="Glycogen Phosphorylase B"/>
    <property type="match status" value="2"/>
</dbReference>
<dbReference type="eggNOG" id="COG0859">
    <property type="taxonomic scope" value="Bacteria"/>
</dbReference>
<keyword evidence="2 3" id="KW-0808">Transferase</keyword>
<gene>
    <name evidence="3" type="ORF">SCABRO_00886</name>
</gene>
<evidence type="ECO:0000256" key="2">
    <source>
        <dbReference type="ARBA" id="ARBA00022679"/>
    </source>
</evidence>
<dbReference type="PANTHER" id="PTHR30160">
    <property type="entry name" value="TETRAACYLDISACCHARIDE 4'-KINASE-RELATED"/>
    <property type="match status" value="1"/>
</dbReference>
<evidence type="ECO:0000313" key="3">
    <source>
        <dbReference type="EMBL" id="KHE93348.1"/>
    </source>
</evidence>
<dbReference type="Proteomes" id="UP000030652">
    <property type="component" value="Unassembled WGS sequence"/>
</dbReference>
<dbReference type="InterPro" id="IPR051199">
    <property type="entry name" value="LPS_LOS_Heptosyltrfase"/>
</dbReference>
<accession>A0A0B0EQE2</accession>
<name>A0A0B0EQE2_9BACT</name>